<dbReference type="Proteomes" id="UP000606274">
    <property type="component" value="Unassembled WGS sequence"/>
</dbReference>
<organism evidence="4 5">
    <name type="scientific">Silurus meridionalis</name>
    <name type="common">Southern catfish</name>
    <name type="synonym">Silurus soldatovi meridionalis</name>
    <dbReference type="NCBI Taxonomy" id="175797"/>
    <lineage>
        <taxon>Eukaryota</taxon>
        <taxon>Metazoa</taxon>
        <taxon>Chordata</taxon>
        <taxon>Craniata</taxon>
        <taxon>Vertebrata</taxon>
        <taxon>Euteleostomi</taxon>
        <taxon>Actinopterygii</taxon>
        <taxon>Neopterygii</taxon>
        <taxon>Teleostei</taxon>
        <taxon>Ostariophysi</taxon>
        <taxon>Siluriformes</taxon>
        <taxon>Siluridae</taxon>
        <taxon>Silurus</taxon>
    </lineage>
</organism>
<evidence type="ECO:0000313" key="4">
    <source>
        <dbReference type="EMBL" id="KAF7708802.1"/>
    </source>
</evidence>
<evidence type="ECO:0000256" key="2">
    <source>
        <dbReference type="ARBA" id="ARBA00012180"/>
    </source>
</evidence>
<evidence type="ECO:0000313" key="5">
    <source>
        <dbReference type="Proteomes" id="UP000606274"/>
    </source>
</evidence>
<comment type="caution">
    <text evidence="4">The sequence shown here is derived from an EMBL/GenBank/DDBJ whole genome shotgun (WGS) entry which is preliminary data.</text>
</comment>
<sequence>MSVMETKWKGSKARNIGGGFKLFYHGVDGKRNGVGVILMEKYSKSVVEVKRVSDRVMNVKLEFDWVMINVISINALQVGCEFEEKEKFWSELEEVVEVVMDRLTDEVRQESPWTMMFADDFVICGESREQVEKSLERWRYRLEKSGMKVSRSKTDYVCVNEREGSGVLRLQGEEVEKVDDFRYLGSTVQSNGECVREVKKRVQAGNWVKQQFNIRQKTQCQDDNCLAEEAEGAGVARICNLYGILYWKVEKRITSSSSVLQNLEEWKRIPATTCAALVNSMPRRIKAVLDNNAVHTKY</sequence>
<dbReference type="InterPro" id="IPR000477">
    <property type="entry name" value="RT_dom"/>
</dbReference>
<keyword evidence="5" id="KW-1185">Reference proteome</keyword>
<protein>
    <recommendedName>
        <fullName evidence="2">ribonuclease H</fullName>
        <ecNumber evidence="2">3.1.26.4</ecNumber>
    </recommendedName>
</protein>
<dbReference type="GO" id="GO:0004523">
    <property type="term" value="F:RNA-DNA hybrid ribonuclease activity"/>
    <property type="evidence" value="ECO:0007669"/>
    <property type="project" value="UniProtKB-EC"/>
</dbReference>
<dbReference type="Gene3D" id="3.30.70.270">
    <property type="match status" value="1"/>
</dbReference>
<dbReference type="Pfam" id="PF00078">
    <property type="entry name" value="RVT_1"/>
    <property type="match status" value="1"/>
</dbReference>
<feature type="domain" description="Reverse transcriptase" evidence="3">
    <location>
        <begin position="97"/>
        <end position="187"/>
    </location>
</feature>
<evidence type="ECO:0000256" key="1">
    <source>
        <dbReference type="ARBA" id="ARBA00010879"/>
    </source>
</evidence>
<dbReference type="InterPro" id="IPR043128">
    <property type="entry name" value="Rev_trsase/Diguanyl_cyclase"/>
</dbReference>
<dbReference type="EMBL" id="JABFDY010000004">
    <property type="protein sequence ID" value="KAF7708802.1"/>
    <property type="molecule type" value="Genomic_DNA"/>
</dbReference>
<accession>A0A8T0BND6</accession>
<name>A0A8T0BND6_SILME</name>
<gene>
    <name evidence="4" type="ORF">HF521_017859</name>
</gene>
<dbReference type="PANTHER" id="PTHR47027">
    <property type="entry name" value="REVERSE TRANSCRIPTASE DOMAIN-CONTAINING PROTEIN"/>
    <property type="match status" value="1"/>
</dbReference>
<dbReference type="AlphaFoldDB" id="A0A8T0BND6"/>
<dbReference type="InterPro" id="IPR043502">
    <property type="entry name" value="DNA/RNA_pol_sf"/>
</dbReference>
<proteinExistence type="inferred from homology"/>
<reference evidence="4" key="1">
    <citation type="submission" date="2020-08" db="EMBL/GenBank/DDBJ databases">
        <title>Chromosome-level assembly of Southern catfish (Silurus meridionalis) provides insights into visual adaptation to the nocturnal and benthic lifestyles.</title>
        <authorList>
            <person name="Zhang Y."/>
            <person name="Wang D."/>
            <person name="Peng Z."/>
        </authorList>
    </citation>
    <scope>NUCLEOTIDE SEQUENCE</scope>
    <source>
        <strain evidence="4">SWU-2019-XX</strain>
        <tissue evidence="4">Muscle</tissue>
    </source>
</reference>
<dbReference type="PANTHER" id="PTHR47027:SF20">
    <property type="entry name" value="REVERSE TRANSCRIPTASE-LIKE PROTEIN WITH RNA-DIRECTED DNA POLYMERASE DOMAIN"/>
    <property type="match status" value="1"/>
</dbReference>
<evidence type="ECO:0000259" key="3">
    <source>
        <dbReference type="Pfam" id="PF00078"/>
    </source>
</evidence>
<dbReference type="SUPFAM" id="SSF56672">
    <property type="entry name" value="DNA/RNA polymerases"/>
    <property type="match status" value="1"/>
</dbReference>
<comment type="similarity">
    <text evidence="1">Belongs to the beta type-B retroviral polymerase family. HERV class-II K(HML-2) pol subfamily.</text>
</comment>
<dbReference type="EC" id="3.1.26.4" evidence="2"/>